<feature type="chain" id="PRO_5032653008" evidence="1">
    <location>
        <begin position="23"/>
        <end position="393"/>
    </location>
</feature>
<dbReference type="InterPro" id="IPR023614">
    <property type="entry name" value="Porin_dom_sf"/>
</dbReference>
<dbReference type="SUPFAM" id="SSF56935">
    <property type="entry name" value="Porins"/>
    <property type="match status" value="1"/>
</dbReference>
<dbReference type="OrthoDB" id="6758483at2"/>
<organism evidence="3 4">
    <name type="scientific">Roseovarius bejariae</name>
    <dbReference type="NCBI Taxonomy" id="2576383"/>
    <lineage>
        <taxon>Bacteria</taxon>
        <taxon>Pseudomonadati</taxon>
        <taxon>Pseudomonadota</taxon>
        <taxon>Alphaproteobacteria</taxon>
        <taxon>Rhodobacterales</taxon>
        <taxon>Roseobacteraceae</taxon>
        <taxon>Roseovarius</taxon>
    </lineage>
</organism>
<reference evidence="3 4" key="1">
    <citation type="submission" date="2019-05" db="EMBL/GenBank/DDBJ databases">
        <title>Roseovarius bejariae sp. nov., a moderately halophylic bacterium isolated from a saline soil in Rambla Salada (Murcia).</title>
        <authorList>
            <person name="Castro D.J."/>
            <person name="Gomez-Altuve A."/>
            <person name="Reina J.C."/>
            <person name="Rodriguez M."/>
            <person name="Sampedro I."/>
            <person name="Llamas I."/>
            <person name="Martinez-Checa F."/>
        </authorList>
    </citation>
    <scope>NUCLEOTIDE SEQUENCE [LARGE SCALE GENOMIC DNA]</scope>
    <source>
        <strain evidence="3 4">A21</strain>
    </source>
</reference>
<dbReference type="GO" id="GO:0015288">
    <property type="term" value="F:porin activity"/>
    <property type="evidence" value="ECO:0007669"/>
    <property type="project" value="InterPro"/>
</dbReference>
<name>A0A844CUY8_9RHOB</name>
<feature type="domain" description="Porin" evidence="2">
    <location>
        <begin position="9"/>
        <end position="372"/>
    </location>
</feature>
<gene>
    <name evidence="3" type="ORF">FDP25_03545</name>
</gene>
<dbReference type="RefSeq" id="WP_154148994.1">
    <property type="nucleotide sequence ID" value="NZ_SZWE01000001.1"/>
</dbReference>
<evidence type="ECO:0000259" key="2">
    <source>
        <dbReference type="Pfam" id="PF13609"/>
    </source>
</evidence>
<feature type="signal peptide" evidence="1">
    <location>
        <begin position="1"/>
        <end position="22"/>
    </location>
</feature>
<dbReference type="Gene3D" id="2.40.160.10">
    <property type="entry name" value="Porin"/>
    <property type="match status" value="1"/>
</dbReference>
<keyword evidence="4" id="KW-1185">Reference proteome</keyword>
<evidence type="ECO:0000256" key="1">
    <source>
        <dbReference type="SAM" id="SignalP"/>
    </source>
</evidence>
<accession>A0A844CUY8</accession>
<dbReference type="EMBL" id="SZWE01000001">
    <property type="protein sequence ID" value="MRU14500.1"/>
    <property type="molecule type" value="Genomic_DNA"/>
</dbReference>
<dbReference type="GO" id="GO:0016020">
    <property type="term" value="C:membrane"/>
    <property type="evidence" value="ECO:0007669"/>
    <property type="project" value="InterPro"/>
</dbReference>
<dbReference type="Pfam" id="PF13609">
    <property type="entry name" value="Porin_4"/>
    <property type="match status" value="1"/>
</dbReference>
<keyword evidence="1" id="KW-0732">Signal</keyword>
<evidence type="ECO:0000313" key="3">
    <source>
        <dbReference type="EMBL" id="MRU14500.1"/>
    </source>
</evidence>
<sequence length="393" mass="39856">MKKHLLATSAIALGVAAAPAAAQDWNLDWGGYYNTHIAYSDVSGTAIAPGADFDGINIVGDGEIIFTPSVTLDNGLTFGINVQMEAQNGGGGADGIDESYITISGDSLGRIEIGGENSAGYKSMVGAPGVGSFAIMSASVSTVAPIAHAFRQAAGSPWTEVGGNNDVQRISYFTPSFNGLTVGVSYAPGNNTNASNAGAFNRNNTYATDIFDIGLNYSQSFGTVDLTVGARYGTGDAAALTVVTPATAGPDGLDGTADDVAAVTGPNTASDPETWGIGMQVGFGAFTVGGHYAENDNGAIGGAGDQEGWSLGATYDIAGPWSVGLQGFNGQTDGGAGVPDVEYNAYKLAGSRELGTGVSWDVYAIYAENQNVGNVANNDRDATIIGTSINLSF</sequence>
<dbReference type="Proteomes" id="UP000564704">
    <property type="component" value="Unassembled WGS sequence"/>
</dbReference>
<dbReference type="AlphaFoldDB" id="A0A844CUY8"/>
<proteinExistence type="predicted"/>
<evidence type="ECO:0000313" key="4">
    <source>
        <dbReference type="Proteomes" id="UP000564704"/>
    </source>
</evidence>
<dbReference type="InterPro" id="IPR033900">
    <property type="entry name" value="Gram_neg_porin_domain"/>
</dbReference>
<protein>
    <submittedName>
        <fullName evidence="3">Porin</fullName>
    </submittedName>
</protein>
<comment type="caution">
    <text evidence="3">The sequence shown here is derived from an EMBL/GenBank/DDBJ whole genome shotgun (WGS) entry which is preliminary data.</text>
</comment>